<dbReference type="Proteomes" id="UP000181962">
    <property type="component" value="Chromosome"/>
</dbReference>
<accession>A0A1L3FAY2</accession>
<dbReference type="EMBL" id="CP017637">
    <property type="protein sequence ID" value="APG10444.1"/>
    <property type="molecule type" value="Genomic_DNA"/>
</dbReference>
<feature type="compositionally biased region" description="Low complexity" evidence="1">
    <location>
        <begin position="20"/>
        <end position="29"/>
    </location>
</feature>
<dbReference type="AlphaFoldDB" id="A0A1L3FAY2"/>
<protein>
    <submittedName>
        <fullName evidence="2">Uncharacterized protein</fullName>
    </submittedName>
</protein>
<reference evidence="2 3" key="1">
    <citation type="submission" date="2016-11" db="EMBL/GenBank/DDBJ databases">
        <title>Complete Genome Sequence of Bradyrhizobium sp. strain J5, an isolated from soybean nodule in Hokkaido.</title>
        <authorList>
            <person name="Kanehara K."/>
        </authorList>
    </citation>
    <scope>NUCLEOTIDE SEQUENCE [LARGE SCALE GENOMIC DNA]</scope>
    <source>
        <strain evidence="2 3">J5</strain>
    </source>
</reference>
<sequence length="98" mass="10530">MPNRKEMEKLAGQSSVGKNAPAAPAAGPAAPLRPACWDALLRDACADASQPDPSIRTQRLSQITQHLLRVTCCGSPAAGHLRQVQSDFRPCCTWPKRP</sequence>
<organism evidence="2 3">
    <name type="scientific">Bradyrhizobium japonicum</name>
    <dbReference type="NCBI Taxonomy" id="375"/>
    <lineage>
        <taxon>Bacteria</taxon>
        <taxon>Pseudomonadati</taxon>
        <taxon>Pseudomonadota</taxon>
        <taxon>Alphaproteobacteria</taxon>
        <taxon>Hyphomicrobiales</taxon>
        <taxon>Nitrobacteraceae</taxon>
        <taxon>Bradyrhizobium</taxon>
    </lineage>
</organism>
<gene>
    <name evidence="2" type="ORF">BKD09_19115</name>
</gene>
<proteinExistence type="predicted"/>
<evidence type="ECO:0000313" key="2">
    <source>
        <dbReference type="EMBL" id="APG10444.1"/>
    </source>
</evidence>
<name>A0A1L3FAY2_BRAJP</name>
<feature type="region of interest" description="Disordered" evidence="1">
    <location>
        <begin position="1"/>
        <end position="29"/>
    </location>
</feature>
<evidence type="ECO:0000256" key="1">
    <source>
        <dbReference type="SAM" id="MobiDB-lite"/>
    </source>
</evidence>
<evidence type="ECO:0000313" key="3">
    <source>
        <dbReference type="Proteomes" id="UP000181962"/>
    </source>
</evidence>